<gene>
    <name evidence="1" type="ORF">IHE45_17G025900</name>
</gene>
<protein>
    <submittedName>
        <fullName evidence="1">Uncharacterized protein</fullName>
    </submittedName>
</protein>
<dbReference type="Proteomes" id="UP000827976">
    <property type="component" value="Chromosome 17"/>
</dbReference>
<evidence type="ECO:0000313" key="1">
    <source>
        <dbReference type="EMBL" id="KAH7657500.1"/>
    </source>
</evidence>
<keyword evidence="2" id="KW-1185">Reference proteome</keyword>
<dbReference type="EMBL" id="CM037027">
    <property type="protein sequence ID" value="KAH7657500.1"/>
    <property type="molecule type" value="Genomic_DNA"/>
</dbReference>
<sequence length="216" mass="24492">MASPSFLRSSNHTRNVVVKIIYPGRHIELHDKPIIAAEIMKKNPRCVVTHPDIFRHPWSVVSPETVLMQGKKFFVVPITTIRKLRHAQMSNPSTTALTSSQRNSSSITSPSLVHDHPGHNSNNFKSLCGLKFQKYGDDEHDDGGCFTCLVSRAKGVKQEELMPKNGMSYNIEEFHQLEEMNRRRRRMKTSFANGSSPAKLTSSNWQPSLQSISEEY</sequence>
<proteinExistence type="predicted"/>
<accession>A0ACB7UB02</accession>
<name>A0ACB7UB02_DIOAL</name>
<reference evidence="2" key="1">
    <citation type="journal article" date="2022" name="Nat. Commun.">
        <title>Chromosome evolution and the genetic basis of agronomically important traits in greater yam.</title>
        <authorList>
            <person name="Bredeson J.V."/>
            <person name="Lyons J.B."/>
            <person name="Oniyinde I.O."/>
            <person name="Okereke N.R."/>
            <person name="Kolade O."/>
            <person name="Nnabue I."/>
            <person name="Nwadili C.O."/>
            <person name="Hribova E."/>
            <person name="Parker M."/>
            <person name="Nwogha J."/>
            <person name="Shu S."/>
            <person name="Carlson J."/>
            <person name="Kariba R."/>
            <person name="Muthemba S."/>
            <person name="Knop K."/>
            <person name="Barton G.J."/>
            <person name="Sherwood A.V."/>
            <person name="Lopez-Montes A."/>
            <person name="Asiedu R."/>
            <person name="Jamnadass R."/>
            <person name="Muchugi A."/>
            <person name="Goodstein D."/>
            <person name="Egesi C.N."/>
            <person name="Featherston J."/>
            <person name="Asfaw A."/>
            <person name="Simpson G.G."/>
            <person name="Dolezel J."/>
            <person name="Hendre P.S."/>
            <person name="Van Deynze A."/>
            <person name="Kumar P.L."/>
            <person name="Obidiegwu J.E."/>
            <person name="Bhattacharjee R."/>
            <person name="Rokhsar D.S."/>
        </authorList>
    </citation>
    <scope>NUCLEOTIDE SEQUENCE [LARGE SCALE GENOMIC DNA]</scope>
    <source>
        <strain evidence="2">cv. TDa95/00328</strain>
    </source>
</reference>
<evidence type="ECO:0000313" key="2">
    <source>
        <dbReference type="Proteomes" id="UP000827976"/>
    </source>
</evidence>
<organism evidence="1 2">
    <name type="scientific">Dioscorea alata</name>
    <name type="common">Purple yam</name>
    <dbReference type="NCBI Taxonomy" id="55571"/>
    <lineage>
        <taxon>Eukaryota</taxon>
        <taxon>Viridiplantae</taxon>
        <taxon>Streptophyta</taxon>
        <taxon>Embryophyta</taxon>
        <taxon>Tracheophyta</taxon>
        <taxon>Spermatophyta</taxon>
        <taxon>Magnoliopsida</taxon>
        <taxon>Liliopsida</taxon>
        <taxon>Dioscoreales</taxon>
        <taxon>Dioscoreaceae</taxon>
        <taxon>Dioscorea</taxon>
    </lineage>
</organism>
<comment type="caution">
    <text evidence="1">The sequence shown here is derived from an EMBL/GenBank/DDBJ whole genome shotgun (WGS) entry which is preliminary data.</text>
</comment>